<evidence type="ECO:0000256" key="3">
    <source>
        <dbReference type="ARBA" id="ARBA00022692"/>
    </source>
</evidence>
<dbReference type="Gene3D" id="3.30.70.3220">
    <property type="match status" value="1"/>
</dbReference>
<evidence type="ECO:0000256" key="8">
    <source>
        <dbReference type="SAM" id="Phobius"/>
    </source>
</evidence>
<dbReference type="PANTHER" id="PTHR30081">
    <property type="entry name" value="PROTEIN-EXPORT MEMBRANE PROTEIN SEC"/>
    <property type="match status" value="1"/>
</dbReference>
<keyword evidence="6" id="KW-0811">Translocation</keyword>
<dbReference type="InterPro" id="IPR048631">
    <property type="entry name" value="SecD_1st"/>
</dbReference>
<dbReference type="GO" id="GO:0015031">
    <property type="term" value="P:protein transport"/>
    <property type="evidence" value="ECO:0007669"/>
    <property type="project" value="UniProtKB-KW"/>
</dbReference>
<keyword evidence="5 8" id="KW-1133">Transmembrane helix</keyword>
<keyword evidence="3 8" id="KW-0812">Transmembrane</keyword>
<dbReference type="PANTHER" id="PTHR30081:SF1">
    <property type="entry name" value="PROTEIN TRANSLOCASE SUBUNIT SECD"/>
    <property type="match status" value="1"/>
</dbReference>
<evidence type="ECO:0000259" key="10">
    <source>
        <dbReference type="Pfam" id="PF22599"/>
    </source>
</evidence>
<gene>
    <name evidence="11" type="ORF">METZ01_LOCUS295603</name>
</gene>
<dbReference type="EMBL" id="UINC01090633">
    <property type="protein sequence ID" value="SVC42749.1"/>
    <property type="molecule type" value="Genomic_DNA"/>
</dbReference>
<evidence type="ECO:0000256" key="1">
    <source>
        <dbReference type="ARBA" id="ARBA00022448"/>
    </source>
</evidence>
<evidence type="ECO:0000256" key="7">
    <source>
        <dbReference type="ARBA" id="ARBA00023136"/>
    </source>
</evidence>
<feature type="transmembrane region" description="Helical" evidence="8">
    <location>
        <begin position="271"/>
        <end position="291"/>
    </location>
</feature>
<keyword evidence="4" id="KW-0653">Protein transport</keyword>
<evidence type="ECO:0000256" key="4">
    <source>
        <dbReference type="ARBA" id="ARBA00022927"/>
    </source>
</evidence>
<dbReference type="Gene3D" id="3.30.1360.200">
    <property type="match status" value="1"/>
</dbReference>
<feature type="domain" description="SecDF P1 head subdomain" evidence="10">
    <location>
        <begin position="131"/>
        <end position="250"/>
    </location>
</feature>
<organism evidence="11">
    <name type="scientific">marine metagenome</name>
    <dbReference type="NCBI Taxonomy" id="408172"/>
    <lineage>
        <taxon>unclassified sequences</taxon>
        <taxon>metagenomes</taxon>
        <taxon>ecological metagenomes</taxon>
    </lineage>
</organism>
<dbReference type="GO" id="GO:0005886">
    <property type="term" value="C:plasma membrane"/>
    <property type="evidence" value="ECO:0007669"/>
    <property type="project" value="TreeGrafter"/>
</dbReference>
<keyword evidence="1" id="KW-0813">Transport</keyword>
<evidence type="ECO:0000256" key="6">
    <source>
        <dbReference type="ARBA" id="ARBA00023010"/>
    </source>
</evidence>
<evidence type="ECO:0000256" key="2">
    <source>
        <dbReference type="ARBA" id="ARBA00022475"/>
    </source>
</evidence>
<dbReference type="Pfam" id="PF21760">
    <property type="entry name" value="SecD_1st"/>
    <property type="match status" value="1"/>
</dbReference>
<proteinExistence type="predicted"/>
<feature type="domain" description="Protein translocase subunit SecDF P1" evidence="9">
    <location>
        <begin position="14"/>
        <end position="70"/>
    </location>
</feature>
<keyword evidence="7 8" id="KW-0472">Membrane</keyword>
<protein>
    <recommendedName>
        <fullName evidence="12">Protein-export membrane protein SecD</fullName>
    </recommendedName>
</protein>
<name>A0A382M1C5_9ZZZZ</name>
<accession>A0A382M1C5</accession>
<sequence length="292" mass="30512">MRLIATEVVDEAMLDQTVEIIRDRVDGLGVAEPEVSRIQQGVMVSLPGVDNPERALALVGTTAEMRFRPVCAVWTGGSGPSDGLDPAGAPMESCDRVLGGDAVPVMGPDGLTPPEADQPDHFVVLALDEERGGDHYLLGPSVLTGDGLSDADADFFDFEWQVGLTLKDGAEGIGAFNAVSAECFSGTAACPRQPGFTNGRLAIVLDGKVITAPQIRAPGFERDAIVISGGFDKQGAEDVALSLRYGALPVELEPENTQVVSATIGEDSLDAGIRAGIIGLALVAAFMLAYYR</sequence>
<dbReference type="Pfam" id="PF22599">
    <property type="entry name" value="SecDF_P1_head"/>
    <property type="match status" value="1"/>
</dbReference>
<evidence type="ECO:0008006" key="12">
    <source>
        <dbReference type="Google" id="ProtNLM"/>
    </source>
</evidence>
<dbReference type="AlphaFoldDB" id="A0A382M1C5"/>
<evidence type="ECO:0000256" key="5">
    <source>
        <dbReference type="ARBA" id="ARBA00022989"/>
    </source>
</evidence>
<reference evidence="11" key="1">
    <citation type="submission" date="2018-05" db="EMBL/GenBank/DDBJ databases">
        <authorList>
            <person name="Lanie J.A."/>
            <person name="Ng W.-L."/>
            <person name="Kazmierczak K.M."/>
            <person name="Andrzejewski T.M."/>
            <person name="Davidsen T.M."/>
            <person name="Wayne K.J."/>
            <person name="Tettelin H."/>
            <person name="Glass J.I."/>
            <person name="Rusch D."/>
            <person name="Podicherti R."/>
            <person name="Tsui H.-C.T."/>
            <person name="Winkler M.E."/>
        </authorList>
    </citation>
    <scope>NUCLEOTIDE SEQUENCE</scope>
</reference>
<dbReference type="InterPro" id="IPR022813">
    <property type="entry name" value="SecD/SecF_arch_bac"/>
</dbReference>
<dbReference type="InterPro" id="IPR054384">
    <property type="entry name" value="SecDF_P1_head"/>
</dbReference>
<feature type="non-terminal residue" evidence="11">
    <location>
        <position position="292"/>
    </location>
</feature>
<keyword evidence="2" id="KW-1003">Cell membrane</keyword>
<evidence type="ECO:0000259" key="9">
    <source>
        <dbReference type="Pfam" id="PF21760"/>
    </source>
</evidence>
<evidence type="ECO:0000313" key="11">
    <source>
        <dbReference type="EMBL" id="SVC42749.1"/>
    </source>
</evidence>